<dbReference type="OrthoDB" id="3357408at2759"/>
<protein>
    <recommendedName>
        <fullName evidence="4">G-protein coupled receptors family 3 profile domain-containing protein</fullName>
    </recommendedName>
</protein>
<feature type="transmembrane region" description="Helical" evidence="1">
    <location>
        <begin position="12"/>
        <end position="35"/>
    </location>
</feature>
<keyword evidence="3" id="KW-1185">Reference proteome</keyword>
<feature type="transmembrane region" description="Helical" evidence="1">
    <location>
        <begin position="196"/>
        <end position="220"/>
    </location>
</feature>
<evidence type="ECO:0000313" key="2">
    <source>
        <dbReference type="EMBL" id="TFY66783.1"/>
    </source>
</evidence>
<feature type="transmembrane region" description="Helical" evidence="1">
    <location>
        <begin position="128"/>
        <end position="148"/>
    </location>
</feature>
<comment type="caution">
    <text evidence="2">The sequence shown here is derived from an EMBL/GenBank/DDBJ whole genome shotgun (WGS) entry which is preliminary data.</text>
</comment>
<evidence type="ECO:0000313" key="3">
    <source>
        <dbReference type="Proteomes" id="UP000298327"/>
    </source>
</evidence>
<evidence type="ECO:0008006" key="4">
    <source>
        <dbReference type="Google" id="ProtNLM"/>
    </source>
</evidence>
<feature type="transmembrane region" description="Helical" evidence="1">
    <location>
        <begin position="160"/>
        <end position="184"/>
    </location>
</feature>
<evidence type="ECO:0000256" key="1">
    <source>
        <dbReference type="SAM" id="Phobius"/>
    </source>
</evidence>
<sequence length="329" mass="36098">MPLALDRIILGSLFAECILCGICLTMGSVTASVLLRARSEGAPALKNLLFALLLMLILAMSHVTLSFSRAFLGFVLKHDIPGGPSAFFAEMSSSFLIAEMGIYTVQTLLGDIVYIWRCYVIWGSNKKIIVAPITTLLASFICACISEAKAVRSLEVAAPSYWLILGLVLLLMTAFYCNVAIVWIIWTTDKSRQSHILMVIVKAGLLYTSSLVTCLVLYAIRSNAWQCISLAFIVPLVPITFCLIILQIKYHHTDEATVYSDTGAHQTSQRSKRRECHAAVATVLSGFEARPVEINTLTSEENYIDDEGTDVQRNGFFDVHGGSDSADQV</sequence>
<proteinExistence type="predicted"/>
<dbReference type="STRING" id="205917.A0A4Y9YYU2"/>
<feature type="transmembrane region" description="Helical" evidence="1">
    <location>
        <begin position="47"/>
        <end position="75"/>
    </location>
</feature>
<accession>A0A4Y9YYU2</accession>
<dbReference type="AlphaFoldDB" id="A0A4Y9YYU2"/>
<keyword evidence="1" id="KW-1133">Transmembrane helix</keyword>
<gene>
    <name evidence="2" type="ORF">EVG20_g4304</name>
</gene>
<dbReference type="Proteomes" id="UP000298327">
    <property type="component" value="Unassembled WGS sequence"/>
</dbReference>
<dbReference type="EMBL" id="SEOQ01000218">
    <property type="protein sequence ID" value="TFY66783.1"/>
    <property type="molecule type" value="Genomic_DNA"/>
</dbReference>
<keyword evidence="1" id="KW-0472">Membrane</keyword>
<organism evidence="2 3">
    <name type="scientific">Dentipellis fragilis</name>
    <dbReference type="NCBI Taxonomy" id="205917"/>
    <lineage>
        <taxon>Eukaryota</taxon>
        <taxon>Fungi</taxon>
        <taxon>Dikarya</taxon>
        <taxon>Basidiomycota</taxon>
        <taxon>Agaricomycotina</taxon>
        <taxon>Agaricomycetes</taxon>
        <taxon>Russulales</taxon>
        <taxon>Hericiaceae</taxon>
        <taxon>Dentipellis</taxon>
    </lineage>
</organism>
<feature type="transmembrane region" description="Helical" evidence="1">
    <location>
        <begin position="226"/>
        <end position="246"/>
    </location>
</feature>
<name>A0A4Y9YYU2_9AGAM</name>
<keyword evidence="1" id="KW-0812">Transmembrane</keyword>
<reference evidence="2 3" key="1">
    <citation type="submission" date="2019-02" db="EMBL/GenBank/DDBJ databases">
        <title>Genome sequencing of the rare red list fungi Dentipellis fragilis.</title>
        <authorList>
            <person name="Buettner E."/>
            <person name="Kellner H."/>
        </authorList>
    </citation>
    <scope>NUCLEOTIDE SEQUENCE [LARGE SCALE GENOMIC DNA]</scope>
    <source>
        <strain evidence="2 3">DSM 105465</strain>
    </source>
</reference>
<feature type="transmembrane region" description="Helical" evidence="1">
    <location>
        <begin position="95"/>
        <end position="116"/>
    </location>
</feature>